<keyword evidence="3" id="KW-1185">Reference proteome</keyword>
<evidence type="ECO:0000313" key="3">
    <source>
        <dbReference type="Proteomes" id="UP000189739"/>
    </source>
</evidence>
<keyword evidence="1" id="KW-0812">Transmembrane</keyword>
<keyword evidence="1" id="KW-0472">Membrane</keyword>
<proteinExistence type="predicted"/>
<accession>A0A1S9PHH2</accession>
<evidence type="ECO:0000256" key="1">
    <source>
        <dbReference type="SAM" id="Phobius"/>
    </source>
</evidence>
<reference evidence="2 3" key="1">
    <citation type="submission" date="2016-07" db="EMBL/GenBank/DDBJ databases">
        <title>Genomic analysis of zinc-resistant bacterium Mucilaginibacter pedocola TBZ30.</title>
        <authorList>
            <person name="Huang J."/>
            <person name="Tang J."/>
        </authorList>
    </citation>
    <scope>NUCLEOTIDE SEQUENCE [LARGE SCALE GENOMIC DNA]</scope>
    <source>
        <strain evidence="2 3">TBZ30</strain>
    </source>
</reference>
<name>A0A1S9PHH2_9SPHI</name>
<gene>
    <name evidence="2" type="ORF">BC343_25625</name>
</gene>
<evidence type="ECO:0000313" key="2">
    <source>
        <dbReference type="EMBL" id="OOQ60400.1"/>
    </source>
</evidence>
<feature type="transmembrane region" description="Helical" evidence="1">
    <location>
        <begin position="45"/>
        <end position="64"/>
    </location>
</feature>
<dbReference type="RefSeq" id="WP_078347684.1">
    <property type="nucleotide sequence ID" value="NZ_MBTF01000007.1"/>
</dbReference>
<dbReference type="EMBL" id="MBTF01000007">
    <property type="protein sequence ID" value="OOQ60400.1"/>
    <property type="molecule type" value="Genomic_DNA"/>
</dbReference>
<dbReference type="Proteomes" id="UP000189739">
    <property type="component" value="Unassembled WGS sequence"/>
</dbReference>
<sequence length="66" mass="7330">MKELVREIEEDAVTANSTRSVVFDPVLTTCIEGGRNEIEQVISNFISNALILGLIFYSAKGYFFGL</sequence>
<organism evidence="2 3">
    <name type="scientific">Mucilaginibacter pedocola</name>
    <dbReference type="NCBI Taxonomy" id="1792845"/>
    <lineage>
        <taxon>Bacteria</taxon>
        <taxon>Pseudomonadati</taxon>
        <taxon>Bacteroidota</taxon>
        <taxon>Sphingobacteriia</taxon>
        <taxon>Sphingobacteriales</taxon>
        <taxon>Sphingobacteriaceae</taxon>
        <taxon>Mucilaginibacter</taxon>
    </lineage>
</organism>
<dbReference type="AlphaFoldDB" id="A0A1S9PHH2"/>
<protein>
    <submittedName>
        <fullName evidence="2">Uncharacterized protein</fullName>
    </submittedName>
</protein>
<comment type="caution">
    <text evidence="2">The sequence shown here is derived from an EMBL/GenBank/DDBJ whole genome shotgun (WGS) entry which is preliminary data.</text>
</comment>
<keyword evidence="1" id="KW-1133">Transmembrane helix</keyword>